<keyword evidence="2" id="KW-0808">Transferase</keyword>
<dbReference type="SUPFAM" id="SSF56112">
    <property type="entry name" value="Protein kinase-like (PK-like)"/>
    <property type="match status" value="1"/>
</dbReference>
<proteinExistence type="predicted"/>
<name>A0A371J2K3_9FIRM</name>
<dbReference type="InterPro" id="IPR011009">
    <property type="entry name" value="Kinase-like_dom_sf"/>
</dbReference>
<accession>A0A371J2K3</accession>
<dbReference type="Proteomes" id="UP000215694">
    <property type="component" value="Unassembled WGS sequence"/>
</dbReference>
<dbReference type="OrthoDB" id="334783at2"/>
<dbReference type="InterPro" id="IPR002575">
    <property type="entry name" value="Aminoglycoside_PTrfase"/>
</dbReference>
<evidence type="ECO:0000313" key="2">
    <source>
        <dbReference type="EMBL" id="RDY26907.1"/>
    </source>
</evidence>
<reference evidence="2 3" key="1">
    <citation type="journal article" date="2017" name="Genome Announc.">
        <title>Draft Genome Sequence of Romboutsia weinsteinii sp. nov. Strain CCRI-19649(T) Isolated from Surface Water.</title>
        <authorList>
            <person name="Maheux A.F."/>
            <person name="Boudreau D.K."/>
            <person name="Berube E."/>
            <person name="Boissinot M."/>
            <person name="Cantin P."/>
            <person name="Raymond F."/>
            <person name="Corbeil J."/>
            <person name="Omar R.F."/>
            <person name="Bergeron M.G."/>
        </authorList>
    </citation>
    <scope>NUCLEOTIDE SEQUENCE [LARGE SCALE GENOMIC DNA]</scope>
    <source>
        <strain evidence="2 3">CCRI-19649</strain>
    </source>
</reference>
<dbReference type="AlphaFoldDB" id="A0A371J2K3"/>
<protein>
    <submittedName>
        <fullName evidence="2">Aminoglycoside phosphotransferase</fullName>
    </submittedName>
</protein>
<evidence type="ECO:0000313" key="3">
    <source>
        <dbReference type="Proteomes" id="UP000215694"/>
    </source>
</evidence>
<dbReference type="EMBL" id="NOJY02000018">
    <property type="protein sequence ID" value="RDY26907.1"/>
    <property type="molecule type" value="Genomic_DNA"/>
</dbReference>
<gene>
    <name evidence="2" type="ORF">CHL78_011255</name>
</gene>
<organism evidence="2 3">
    <name type="scientific">Romboutsia weinsteinii</name>
    <dbReference type="NCBI Taxonomy" id="2020949"/>
    <lineage>
        <taxon>Bacteria</taxon>
        <taxon>Bacillati</taxon>
        <taxon>Bacillota</taxon>
        <taxon>Clostridia</taxon>
        <taxon>Peptostreptococcales</taxon>
        <taxon>Peptostreptococcaceae</taxon>
        <taxon>Romboutsia</taxon>
    </lineage>
</organism>
<dbReference type="PANTHER" id="PTHR41283">
    <property type="entry name" value="AMINOGLYCOSIDE PHOSPHOTRANSFERASE"/>
    <property type="match status" value="1"/>
</dbReference>
<keyword evidence="3" id="KW-1185">Reference proteome</keyword>
<comment type="caution">
    <text evidence="2">The sequence shown here is derived from an EMBL/GenBank/DDBJ whole genome shotgun (WGS) entry which is preliminary data.</text>
</comment>
<evidence type="ECO:0000259" key="1">
    <source>
        <dbReference type="Pfam" id="PF01636"/>
    </source>
</evidence>
<sequence>MGLEFRDIKDYSLWSKIEKIDYGWSFDTKYYIENKYGAKYLLRISDICELENKKKEFSIIKKFNQLDITMSKAIEIGVCNNNKNVYILLSWVEGESMREIISTLPKDEQYKLGIEAGKILKRIHSISVEEEDIPTETKISKKLLQLESYENSAVRIPNDEIAINYVKNKINRICKLPAVYKHGDFHLGNLIYTNNKQVGVIDFNRWRCGDRYGEFYKLQSFNVEESIPYCIGQIHGYFNGEPPNEFWEVQAVYVAHASLYSIKWAEKFGKEDVDGMTKRCLEAFYDYDDFKKIIPRWYEENSKDYMIIK</sequence>
<dbReference type="RefSeq" id="WP_094368021.1">
    <property type="nucleotide sequence ID" value="NZ_NOJY02000018.1"/>
</dbReference>
<dbReference type="GO" id="GO:0016740">
    <property type="term" value="F:transferase activity"/>
    <property type="evidence" value="ECO:0007669"/>
    <property type="project" value="UniProtKB-KW"/>
</dbReference>
<dbReference type="Gene3D" id="3.90.1200.10">
    <property type="match status" value="1"/>
</dbReference>
<feature type="domain" description="Aminoglycoside phosphotransferase" evidence="1">
    <location>
        <begin position="17"/>
        <end position="241"/>
    </location>
</feature>
<dbReference type="PANTHER" id="PTHR41283:SF1">
    <property type="entry name" value="AMINOGLYCOSIDE PHOSPHOTRANSFERASE DOMAIN-CONTAINING PROTEIN"/>
    <property type="match status" value="1"/>
</dbReference>
<dbReference type="Pfam" id="PF01636">
    <property type="entry name" value="APH"/>
    <property type="match status" value="1"/>
</dbReference>